<comment type="caution">
    <text evidence="1">The sequence shown here is derived from an EMBL/GenBank/DDBJ whole genome shotgun (WGS) entry which is preliminary data.</text>
</comment>
<evidence type="ECO:0000313" key="1">
    <source>
        <dbReference type="EMBL" id="MBL0704577.1"/>
    </source>
</evidence>
<evidence type="ECO:0000313" key="2">
    <source>
        <dbReference type="Proteomes" id="UP000639051"/>
    </source>
</evidence>
<dbReference type="EMBL" id="JAERRC010000010">
    <property type="protein sequence ID" value="MBL0704577.1"/>
    <property type="molecule type" value="Genomic_DNA"/>
</dbReference>
<keyword evidence="2" id="KW-1185">Reference proteome</keyword>
<dbReference type="Proteomes" id="UP000639051">
    <property type="component" value="Unassembled WGS sequence"/>
</dbReference>
<dbReference type="RefSeq" id="WP_189693564.1">
    <property type="nucleotide sequence ID" value="NZ_BNCM01000005.1"/>
</dbReference>
<sequence>MNELEASLVLRAGAELLQGASADPRSDEGYEAVRVNVSAALNAVADALQNFEAATRHRNRSMGWCQDLRRVADDVAEQ</sequence>
<reference evidence="1 2" key="1">
    <citation type="submission" date="2021-01" db="EMBL/GenBank/DDBJ databases">
        <title>Genome public.</title>
        <authorList>
            <person name="Liu C."/>
            <person name="Sun Q."/>
        </authorList>
    </citation>
    <scope>NUCLEOTIDE SEQUENCE [LARGE SCALE GENOMIC DNA]</scope>
    <source>
        <strain evidence="1 2">JC656</strain>
    </source>
</reference>
<name>A0ABS1K115_9MICC</name>
<gene>
    <name evidence="1" type="ORF">JJE72_03535</name>
</gene>
<protein>
    <submittedName>
        <fullName evidence="1">Uncharacterized protein</fullName>
    </submittedName>
</protein>
<proteinExistence type="predicted"/>
<organism evidence="1 2">
    <name type="scientific">Sinomonas cellulolyticus</name>
    <dbReference type="NCBI Taxonomy" id="2801916"/>
    <lineage>
        <taxon>Bacteria</taxon>
        <taxon>Bacillati</taxon>
        <taxon>Actinomycetota</taxon>
        <taxon>Actinomycetes</taxon>
        <taxon>Micrococcales</taxon>
        <taxon>Micrococcaceae</taxon>
        <taxon>Sinomonas</taxon>
    </lineage>
</organism>
<accession>A0ABS1K115</accession>